<keyword evidence="2" id="KW-1185">Reference proteome</keyword>
<dbReference type="EMBL" id="JBEHCU010005099">
    <property type="protein sequence ID" value="KAL1400920.1"/>
    <property type="molecule type" value="Genomic_DNA"/>
</dbReference>
<evidence type="ECO:0000313" key="1">
    <source>
        <dbReference type="EMBL" id="KAL1400920.1"/>
    </source>
</evidence>
<comment type="caution">
    <text evidence="1">The sequence shown here is derived from an EMBL/GenBank/DDBJ whole genome shotgun (WGS) entry which is preliminary data.</text>
</comment>
<dbReference type="AlphaFoldDB" id="A0ABD1DMP5"/>
<protein>
    <submittedName>
        <fullName evidence="1">Uncharacterized protein</fullName>
    </submittedName>
</protein>
<gene>
    <name evidence="1" type="ORF">pipiens_002008</name>
</gene>
<evidence type="ECO:0000313" key="2">
    <source>
        <dbReference type="Proteomes" id="UP001562425"/>
    </source>
</evidence>
<proteinExistence type="predicted"/>
<accession>A0ABD1DMP5</accession>
<organism evidence="1 2">
    <name type="scientific">Culex pipiens pipiens</name>
    <name type="common">Northern house mosquito</name>
    <dbReference type="NCBI Taxonomy" id="38569"/>
    <lineage>
        <taxon>Eukaryota</taxon>
        <taxon>Metazoa</taxon>
        <taxon>Ecdysozoa</taxon>
        <taxon>Arthropoda</taxon>
        <taxon>Hexapoda</taxon>
        <taxon>Insecta</taxon>
        <taxon>Pterygota</taxon>
        <taxon>Neoptera</taxon>
        <taxon>Endopterygota</taxon>
        <taxon>Diptera</taxon>
        <taxon>Nematocera</taxon>
        <taxon>Culicoidea</taxon>
        <taxon>Culicidae</taxon>
        <taxon>Culicinae</taxon>
        <taxon>Culicini</taxon>
        <taxon>Culex</taxon>
        <taxon>Culex</taxon>
    </lineage>
</organism>
<sequence length="75" mass="8688">MVRARLEDLIDEVQSWIEDLISTIAEQQELNSFNDLSNNNLDLTVRSREEIDSKNKKIEDLLEDKAALNDLLTQN</sequence>
<dbReference type="Proteomes" id="UP001562425">
    <property type="component" value="Unassembled WGS sequence"/>
</dbReference>
<name>A0ABD1DMP5_CULPP</name>
<reference evidence="1 2" key="1">
    <citation type="submission" date="2024-05" db="EMBL/GenBank/DDBJ databases">
        <title>Culex pipiens pipiens assembly and annotation.</title>
        <authorList>
            <person name="Alout H."/>
            <person name="Durand T."/>
        </authorList>
    </citation>
    <scope>NUCLEOTIDE SEQUENCE [LARGE SCALE GENOMIC DNA]</scope>
    <source>
        <strain evidence="1">HA-2024</strain>
        <tissue evidence="1">Whole body</tissue>
    </source>
</reference>